<evidence type="ECO:0000313" key="3">
    <source>
        <dbReference type="EMBL" id="ASN63161.1"/>
    </source>
</evidence>
<feature type="region of interest" description="Disordered" evidence="2">
    <location>
        <begin position="1"/>
        <end position="33"/>
    </location>
</feature>
<dbReference type="InterPro" id="IPR011032">
    <property type="entry name" value="GroES-like_sf"/>
</dbReference>
<dbReference type="Gene3D" id="2.30.33.40">
    <property type="entry name" value="GroES chaperonin"/>
    <property type="match status" value="1"/>
</dbReference>
<accession>A0A221S2M0</accession>
<dbReference type="EMBL" id="KU970567">
    <property type="protein sequence ID" value="ASN63161.1"/>
    <property type="molecule type" value="Genomic_DNA"/>
</dbReference>
<organism evidence="3">
    <name type="scientific">uncultured virus</name>
    <dbReference type="NCBI Taxonomy" id="340016"/>
    <lineage>
        <taxon>Viruses</taxon>
        <taxon>environmental samples</taxon>
    </lineage>
</organism>
<dbReference type="SUPFAM" id="SSF50129">
    <property type="entry name" value="GroES-like"/>
    <property type="match status" value="1"/>
</dbReference>
<proteinExistence type="predicted"/>
<gene>
    <name evidence="3" type="primary">groES</name>
</gene>
<reference evidence="3" key="1">
    <citation type="submission" date="2016-03" db="EMBL/GenBank/DDBJ databases">
        <title>Novel chaperonins are prevalent in the virioplankton and link to viral biology and ecology.</title>
        <authorList>
            <person name="Marine R.L."/>
            <person name="Nasko D.J."/>
            <person name="Polson S.W."/>
            <person name="Wommack K.E."/>
        </authorList>
    </citation>
    <scope>NUCLEOTIDE SEQUENCE</scope>
</reference>
<dbReference type="GO" id="GO:0005524">
    <property type="term" value="F:ATP binding"/>
    <property type="evidence" value="ECO:0007669"/>
    <property type="project" value="InterPro"/>
</dbReference>
<evidence type="ECO:0000256" key="2">
    <source>
        <dbReference type="SAM" id="MobiDB-lite"/>
    </source>
</evidence>
<dbReference type="GO" id="GO:0044183">
    <property type="term" value="F:protein folding chaperone"/>
    <property type="evidence" value="ECO:0007669"/>
    <property type="project" value="InterPro"/>
</dbReference>
<protein>
    <submittedName>
        <fullName evidence="3">Co-chaperonin GroES</fullName>
    </submittedName>
</protein>
<dbReference type="Pfam" id="PF00166">
    <property type="entry name" value="Cpn10"/>
    <property type="match status" value="1"/>
</dbReference>
<dbReference type="InterPro" id="IPR020818">
    <property type="entry name" value="Chaperonin_GroES"/>
</dbReference>
<sequence length="136" mass="15075">MTLILPERLAKKQTTQNKENDTRPESAKVPQPTGWRIVVLPHKGASTTKGGVHLTDRTVDSTQLTSVVALVLETGPDAYADKEKFPHGPWCKKGDWVVFARYAGSRVPIEGGEIRILNDDEILAKVDDPKDILQVY</sequence>
<name>A0A221S2M0_9VIRU</name>
<evidence type="ECO:0000256" key="1">
    <source>
        <dbReference type="ARBA" id="ARBA00023186"/>
    </source>
</evidence>
<dbReference type="SMART" id="SM00883">
    <property type="entry name" value="Cpn10"/>
    <property type="match status" value="1"/>
</dbReference>
<keyword evidence="1" id="KW-0143">Chaperone</keyword>
<dbReference type="CDD" id="cd00320">
    <property type="entry name" value="cpn10"/>
    <property type="match status" value="1"/>
</dbReference>
<dbReference type="InterPro" id="IPR037124">
    <property type="entry name" value="Chaperonin_GroES_sf"/>
</dbReference>